<dbReference type="VEuPathDB" id="MicrosporidiaDB:DI09_297p10"/>
<dbReference type="GO" id="GO:0030154">
    <property type="term" value="P:cell differentiation"/>
    <property type="evidence" value="ECO:0007669"/>
    <property type="project" value="TreeGrafter"/>
</dbReference>
<dbReference type="PROSITE" id="PS00027">
    <property type="entry name" value="HOMEOBOX_1"/>
    <property type="match status" value="1"/>
</dbReference>
<dbReference type="GO" id="GO:0000981">
    <property type="term" value="F:DNA-binding transcription factor activity, RNA polymerase II-specific"/>
    <property type="evidence" value="ECO:0007669"/>
    <property type="project" value="InterPro"/>
</dbReference>
<evidence type="ECO:0000256" key="1">
    <source>
        <dbReference type="ARBA" id="ARBA00004123"/>
    </source>
</evidence>
<dbReference type="InterPro" id="IPR001356">
    <property type="entry name" value="HD"/>
</dbReference>
<evidence type="ECO:0000256" key="4">
    <source>
        <dbReference type="ARBA" id="ARBA00023242"/>
    </source>
</evidence>
<keyword evidence="2 5" id="KW-0238">DNA-binding</keyword>
<feature type="region of interest" description="Disordered" evidence="7">
    <location>
        <begin position="25"/>
        <end position="51"/>
    </location>
</feature>
<evidence type="ECO:0000256" key="3">
    <source>
        <dbReference type="ARBA" id="ARBA00023155"/>
    </source>
</evidence>
<evidence type="ECO:0000313" key="9">
    <source>
        <dbReference type="EMBL" id="KGG51714.1"/>
    </source>
</evidence>
<dbReference type="Proteomes" id="UP000029725">
    <property type="component" value="Unassembled WGS sequence"/>
</dbReference>
<dbReference type="SMART" id="SM00389">
    <property type="entry name" value="HOX"/>
    <property type="match status" value="1"/>
</dbReference>
<keyword evidence="4 5" id="KW-0539">Nucleus</keyword>
<dbReference type="Gene3D" id="1.10.10.60">
    <property type="entry name" value="Homeodomain-like"/>
    <property type="match status" value="1"/>
</dbReference>
<dbReference type="GeneID" id="25259400"/>
<proteinExistence type="predicted"/>
<dbReference type="Pfam" id="PF00046">
    <property type="entry name" value="Homeodomain"/>
    <property type="match status" value="1"/>
</dbReference>
<dbReference type="OrthoDB" id="6159439at2759"/>
<dbReference type="PANTHER" id="PTHR24324:SF5">
    <property type="entry name" value="HEMATOPOIETICALLY-EXPRESSED HOMEOBOX PROTEIN HHEX"/>
    <property type="match status" value="1"/>
</dbReference>
<evidence type="ECO:0000313" key="10">
    <source>
        <dbReference type="Proteomes" id="UP000029725"/>
    </source>
</evidence>
<evidence type="ECO:0000256" key="2">
    <source>
        <dbReference type="ARBA" id="ARBA00023125"/>
    </source>
</evidence>
<dbReference type="HOGENOM" id="CLU_842208_0_0_1"/>
<dbReference type="SUPFAM" id="SSF46689">
    <property type="entry name" value="Homeodomain-like"/>
    <property type="match status" value="1"/>
</dbReference>
<dbReference type="GO" id="GO:0000978">
    <property type="term" value="F:RNA polymerase II cis-regulatory region sequence-specific DNA binding"/>
    <property type="evidence" value="ECO:0007669"/>
    <property type="project" value="TreeGrafter"/>
</dbReference>
<dbReference type="InterPro" id="IPR051000">
    <property type="entry name" value="Homeobox_DNA-bind_prot"/>
</dbReference>
<dbReference type="PANTHER" id="PTHR24324">
    <property type="entry name" value="HOMEOBOX PROTEIN HHEX"/>
    <property type="match status" value="1"/>
</dbReference>
<dbReference type="EMBL" id="JMKJ01000218">
    <property type="protein sequence ID" value="KGG51714.1"/>
    <property type="molecule type" value="Genomic_DNA"/>
</dbReference>
<dbReference type="GO" id="GO:0005634">
    <property type="term" value="C:nucleus"/>
    <property type="evidence" value="ECO:0007669"/>
    <property type="project" value="UniProtKB-SubCell"/>
</dbReference>
<comment type="subcellular location">
    <subcellularLocation>
        <location evidence="1 5 6">Nucleus</location>
    </subcellularLocation>
</comment>
<sequence>MDLPNHAEKENDQLIALANEINLENIGNQTAPKKSRSRGYTDAKKKRTKTSPYQLEVLQSTFETDPMPSTGIRAALALHLGMTSRSVQVWFQNRRAKGKHDRHKRHSDSANYLSFFADQVQSNSQESAPSSLSTLQFYQSHSPCYDLNTTPEEYKSYLLKNSEFFVQEFRYHHETGDIDARNINPVDRKRPKKYDAMDFSLPMNNSKNLPYPAPFDMERELRYTEGKALDFDANKWCDPSIYFEKAYRTASEVGYPNHANSKAAYLRQYPQSDQQLDDCHYCDNYHQNCQCQENYNPHSQHYAYQPQENRLISPPISPPQPNHAFIKINN</sequence>
<reference evidence="9 10" key="1">
    <citation type="submission" date="2014-04" db="EMBL/GenBank/DDBJ databases">
        <title>A new species of microsporidia sheds light on the evolution of extreme parasitism.</title>
        <authorList>
            <person name="Haag K.L."/>
            <person name="James T.Y."/>
            <person name="Larsson R."/>
            <person name="Schaer T.M."/>
            <person name="Refardt D."/>
            <person name="Pombert J.-F."/>
            <person name="Ebert D."/>
        </authorList>
    </citation>
    <scope>NUCLEOTIDE SEQUENCE [LARGE SCALE GENOMIC DNA]</scope>
    <source>
        <strain evidence="9 10">UGP3</strain>
        <tissue evidence="9">Spores</tissue>
    </source>
</reference>
<dbReference type="InterPro" id="IPR009057">
    <property type="entry name" value="Homeodomain-like_sf"/>
</dbReference>
<evidence type="ECO:0000256" key="7">
    <source>
        <dbReference type="SAM" id="MobiDB-lite"/>
    </source>
</evidence>
<name>A0A098VSB4_9MICR</name>
<feature type="DNA-binding region" description="Homeobox" evidence="5">
    <location>
        <begin position="43"/>
        <end position="102"/>
    </location>
</feature>
<accession>A0A098VSB4</accession>
<comment type="caution">
    <text evidence="9">The sequence shown here is derived from an EMBL/GenBank/DDBJ whole genome shotgun (WGS) entry which is preliminary data.</text>
</comment>
<evidence type="ECO:0000259" key="8">
    <source>
        <dbReference type="PROSITE" id="PS50071"/>
    </source>
</evidence>
<dbReference type="SMR" id="A0A098VSB4"/>
<organism evidence="9 10">
    <name type="scientific">Mitosporidium daphniae</name>
    <dbReference type="NCBI Taxonomy" id="1485682"/>
    <lineage>
        <taxon>Eukaryota</taxon>
        <taxon>Fungi</taxon>
        <taxon>Fungi incertae sedis</taxon>
        <taxon>Microsporidia</taxon>
        <taxon>Mitosporidium</taxon>
    </lineage>
</organism>
<protein>
    <submittedName>
        <fullName evidence="9">Homeobox transcription factor</fullName>
    </submittedName>
</protein>
<keyword evidence="10" id="KW-1185">Reference proteome</keyword>
<gene>
    <name evidence="9" type="ORF">DI09_297p10</name>
</gene>
<dbReference type="InterPro" id="IPR017970">
    <property type="entry name" value="Homeobox_CS"/>
</dbReference>
<dbReference type="AlphaFoldDB" id="A0A098VSB4"/>
<dbReference type="CDD" id="cd00086">
    <property type="entry name" value="homeodomain"/>
    <property type="match status" value="1"/>
</dbReference>
<evidence type="ECO:0000256" key="6">
    <source>
        <dbReference type="RuleBase" id="RU000682"/>
    </source>
</evidence>
<dbReference type="RefSeq" id="XP_013238150.1">
    <property type="nucleotide sequence ID" value="XM_013382696.1"/>
</dbReference>
<evidence type="ECO:0000256" key="5">
    <source>
        <dbReference type="PROSITE-ProRule" id="PRU00108"/>
    </source>
</evidence>
<feature type="domain" description="Homeobox" evidence="8">
    <location>
        <begin position="41"/>
        <end position="101"/>
    </location>
</feature>
<keyword evidence="3 5" id="KW-0371">Homeobox</keyword>
<dbReference type="PROSITE" id="PS50071">
    <property type="entry name" value="HOMEOBOX_2"/>
    <property type="match status" value="1"/>
</dbReference>